<dbReference type="Proteomes" id="UP000185657">
    <property type="component" value="Unassembled WGS sequence"/>
</dbReference>
<sequence>MKFHADKPDSLSITALGEGWVAINGERHENSLVLTSAGQVQPWDCAAFEALTASHFERLIGAMPEPPELVIFGSGKRLRFAQPALMRTLIERRIGVETMDTAAACRTFNILVAEGRRVVSALIIGD</sequence>
<dbReference type="InterPro" id="IPR007523">
    <property type="entry name" value="NDUFAF3/AAMDC"/>
</dbReference>
<dbReference type="SUPFAM" id="SSF64076">
    <property type="entry name" value="MTH938-like"/>
    <property type="match status" value="1"/>
</dbReference>
<keyword evidence="3" id="KW-1185">Reference proteome</keyword>
<dbReference type="EMBL" id="CP017476">
    <property type="protein sequence ID" value="AOW12814.1"/>
    <property type="molecule type" value="Genomic_DNA"/>
</dbReference>
<evidence type="ECO:0000313" key="2">
    <source>
        <dbReference type="EMBL" id="OAD40001.1"/>
    </source>
</evidence>
<dbReference type="Proteomes" id="UP000185680">
    <property type="component" value="Chromosome"/>
</dbReference>
<dbReference type="CDD" id="cd05560">
    <property type="entry name" value="Xcc1710_like"/>
    <property type="match status" value="1"/>
</dbReference>
<reference evidence="1 4" key="2">
    <citation type="submission" date="2016-10" db="EMBL/GenBank/DDBJ databases">
        <title>Hydorgenophaga sp. LPB0072 isolated from gastropod.</title>
        <authorList>
            <person name="Kim E."/>
            <person name="Yi H."/>
        </authorList>
    </citation>
    <scope>NUCLEOTIDE SEQUENCE [LARGE SCALE GENOMIC DNA]</scope>
    <source>
        <strain evidence="1 4">LPB0072</strain>
    </source>
</reference>
<dbReference type="RefSeq" id="WP_066093946.1">
    <property type="nucleotide sequence ID" value="NZ_CP017476.1"/>
</dbReference>
<dbReference type="OrthoDB" id="9800373at2"/>
<dbReference type="KEGG" id="hyl:LPB072_08125"/>
<organism evidence="1 4">
    <name type="scientific">Hydrogenophaga crassostreae</name>
    <dbReference type="NCBI Taxonomy" id="1763535"/>
    <lineage>
        <taxon>Bacteria</taxon>
        <taxon>Pseudomonadati</taxon>
        <taxon>Pseudomonadota</taxon>
        <taxon>Betaproteobacteria</taxon>
        <taxon>Burkholderiales</taxon>
        <taxon>Comamonadaceae</taxon>
        <taxon>Hydrogenophaga</taxon>
    </lineage>
</organism>
<accession>A0A163C7Z2</accession>
<reference evidence="2 3" key="1">
    <citation type="submission" date="2016-02" db="EMBL/GenBank/DDBJ databases">
        <title>Draft genome sequence of Hydrogenophaga sp. LPB0072.</title>
        <authorList>
            <person name="Shin S.-K."/>
            <person name="Yi H."/>
        </authorList>
    </citation>
    <scope>NUCLEOTIDE SEQUENCE [LARGE SCALE GENOMIC DNA]</scope>
    <source>
        <strain evidence="2 3">LPB0072</strain>
    </source>
</reference>
<dbReference type="STRING" id="1763535.LPB072_08125"/>
<dbReference type="Pfam" id="PF04430">
    <property type="entry name" value="DUF498"/>
    <property type="match status" value="1"/>
</dbReference>
<evidence type="ECO:0000313" key="1">
    <source>
        <dbReference type="EMBL" id="AOW12814.1"/>
    </source>
</evidence>
<evidence type="ECO:0000313" key="4">
    <source>
        <dbReference type="Proteomes" id="UP000185680"/>
    </source>
</evidence>
<dbReference type="AlphaFoldDB" id="A0A163C7Z2"/>
<dbReference type="EMBL" id="LVWD01000034">
    <property type="protein sequence ID" value="OAD40001.1"/>
    <property type="molecule type" value="Genomic_DNA"/>
</dbReference>
<dbReference type="PANTHER" id="PTHR21192">
    <property type="entry name" value="NUCLEAR PROTEIN E3-3"/>
    <property type="match status" value="1"/>
</dbReference>
<dbReference type="PANTHER" id="PTHR21192:SF2">
    <property type="entry name" value="NADH DEHYDROGENASE [UBIQUINONE] 1 ALPHA SUBCOMPLEX ASSEMBLY FACTOR 3"/>
    <property type="match status" value="1"/>
</dbReference>
<protein>
    <recommendedName>
        <fullName evidence="5">Xcc1710-like domain-containing protein</fullName>
    </recommendedName>
</protein>
<dbReference type="Gene3D" id="3.40.1230.10">
    <property type="entry name" value="MTH938-like"/>
    <property type="match status" value="1"/>
</dbReference>
<proteinExistence type="predicted"/>
<dbReference type="InterPro" id="IPR036748">
    <property type="entry name" value="MTH938-like_sf"/>
</dbReference>
<gene>
    <name evidence="1" type="ORF">LPB072_08125</name>
    <name evidence="2" type="ORF">LPB72_17620</name>
</gene>
<evidence type="ECO:0000313" key="3">
    <source>
        <dbReference type="Proteomes" id="UP000185657"/>
    </source>
</evidence>
<evidence type="ECO:0008006" key="5">
    <source>
        <dbReference type="Google" id="ProtNLM"/>
    </source>
</evidence>
<name>A0A163C7Z2_9BURK</name>